<evidence type="ECO:0000313" key="2">
    <source>
        <dbReference type="Proteomes" id="UP000637788"/>
    </source>
</evidence>
<dbReference type="AlphaFoldDB" id="A0A917QSJ1"/>
<evidence type="ECO:0000313" key="1">
    <source>
        <dbReference type="EMBL" id="GGK65786.1"/>
    </source>
</evidence>
<accession>A0A917QSJ1</accession>
<comment type="caution">
    <text evidence="1">The sequence shown here is derived from an EMBL/GenBank/DDBJ whole genome shotgun (WGS) entry which is preliminary data.</text>
</comment>
<protein>
    <submittedName>
        <fullName evidence="1">Uncharacterized protein</fullName>
    </submittedName>
</protein>
<reference evidence="1" key="2">
    <citation type="submission" date="2020-09" db="EMBL/GenBank/DDBJ databases">
        <authorList>
            <person name="Sun Q."/>
            <person name="Ohkuma M."/>
        </authorList>
    </citation>
    <scope>NUCLEOTIDE SEQUENCE</scope>
    <source>
        <strain evidence="1">JCM 3035</strain>
    </source>
</reference>
<dbReference type="EMBL" id="BMPQ01000005">
    <property type="protein sequence ID" value="GGK65786.1"/>
    <property type="molecule type" value="Genomic_DNA"/>
</dbReference>
<sequence>MRQRTENHVETLINWMLTSARRIGGTPGAGLSVRTVELTPGRLRATLDLGIRRRVLAPGRNVTLYVTMQGHQVRRRDRWLPLPTIVLTTLRAFQARQSREKPAAGEAYKTSGRVVVDELGRVVKTDWLRRRVHSAGFEPATF</sequence>
<reference evidence="1" key="1">
    <citation type="journal article" date="2014" name="Int. J. Syst. Evol. Microbiol.">
        <title>Complete genome sequence of Corynebacterium casei LMG S-19264T (=DSM 44701T), isolated from a smear-ripened cheese.</title>
        <authorList>
            <consortium name="US DOE Joint Genome Institute (JGI-PGF)"/>
            <person name="Walter F."/>
            <person name="Albersmeier A."/>
            <person name="Kalinowski J."/>
            <person name="Ruckert C."/>
        </authorList>
    </citation>
    <scope>NUCLEOTIDE SEQUENCE</scope>
    <source>
        <strain evidence="1">JCM 3035</strain>
    </source>
</reference>
<gene>
    <name evidence="1" type="ORF">GCM10010094_28570</name>
</gene>
<organism evidence="1 2">
    <name type="scientific">Streptomyces flaveus</name>
    <dbReference type="NCBI Taxonomy" id="66370"/>
    <lineage>
        <taxon>Bacteria</taxon>
        <taxon>Bacillati</taxon>
        <taxon>Actinomycetota</taxon>
        <taxon>Actinomycetes</taxon>
        <taxon>Kitasatosporales</taxon>
        <taxon>Streptomycetaceae</taxon>
        <taxon>Streptomyces</taxon>
        <taxon>Streptomyces aurantiacus group</taxon>
    </lineage>
</organism>
<name>A0A917QSJ1_9ACTN</name>
<proteinExistence type="predicted"/>
<dbReference type="Proteomes" id="UP000637788">
    <property type="component" value="Unassembled WGS sequence"/>
</dbReference>
<keyword evidence="2" id="KW-1185">Reference proteome</keyword>